<evidence type="ECO:0000313" key="8">
    <source>
        <dbReference type="EMBL" id="CAB4617776.1"/>
    </source>
</evidence>
<dbReference type="InterPro" id="IPR050492">
    <property type="entry name" value="Bact_metal-bind_prot9"/>
</dbReference>
<dbReference type="EMBL" id="CAFBOK010000006">
    <property type="protein sequence ID" value="CAB4971157.1"/>
    <property type="molecule type" value="Genomic_DNA"/>
</dbReference>
<keyword evidence="3" id="KW-0479">Metal-binding</keyword>
<dbReference type="Pfam" id="PF01297">
    <property type="entry name" value="ZnuA"/>
    <property type="match status" value="1"/>
</dbReference>
<dbReference type="EMBL" id="CAEZXY010000149">
    <property type="protein sequence ID" value="CAB4724883.1"/>
    <property type="molecule type" value="Genomic_DNA"/>
</dbReference>
<dbReference type="InterPro" id="IPR006127">
    <property type="entry name" value="ZnuA-like"/>
</dbReference>
<dbReference type="PROSITE" id="PS51257">
    <property type="entry name" value="PROKAR_LIPOPROTEIN"/>
    <property type="match status" value="1"/>
</dbReference>
<evidence type="ECO:0000313" key="13">
    <source>
        <dbReference type="EMBL" id="CAB5078284.1"/>
    </source>
</evidence>
<organism evidence="5">
    <name type="scientific">freshwater metagenome</name>
    <dbReference type="NCBI Taxonomy" id="449393"/>
    <lineage>
        <taxon>unclassified sequences</taxon>
        <taxon>metagenomes</taxon>
        <taxon>ecological metagenomes</taxon>
    </lineage>
</organism>
<dbReference type="InterPro" id="IPR006129">
    <property type="entry name" value="AdhesinB"/>
</dbReference>
<dbReference type="SUPFAM" id="SSF53807">
    <property type="entry name" value="Helical backbone' metal receptor"/>
    <property type="match status" value="1"/>
</dbReference>
<dbReference type="GO" id="GO:0030313">
    <property type="term" value="C:cell envelope"/>
    <property type="evidence" value="ECO:0007669"/>
    <property type="project" value="UniProtKB-SubCell"/>
</dbReference>
<dbReference type="EMBL" id="CAFBNJ010000111">
    <property type="protein sequence ID" value="CAB4963357.1"/>
    <property type="molecule type" value="Genomic_DNA"/>
</dbReference>
<evidence type="ECO:0000256" key="4">
    <source>
        <dbReference type="ARBA" id="ARBA00022729"/>
    </source>
</evidence>
<dbReference type="PRINTS" id="PR00691">
    <property type="entry name" value="ADHESINB"/>
</dbReference>
<evidence type="ECO:0000313" key="12">
    <source>
        <dbReference type="EMBL" id="CAB4971157.1"/>
    </source>
</evidence>
<dbReference type="EMBL" id="CAEUNJ010000015">
    <property type="protein sequence ID" value="CAB4370914.1"/>
    <property type="molecule type" value="Genomic_DNA"/>
</dbReference>
<accession>A0A6J6A0M8</accession>
<evidence type="ECO:0000313" key="9">
    <source>
        <dbReference type="EMBL" id="CAB4724883.1"/>
    </source>
</evidence>
<reference evidence="5" key="1">
    <citation type="submission" date="2020-05" db="EMBL/GenBank/DDBJ databases">
        <authorList>
            <person name="Chiriac C."/>
            <person name="Salcher M."/>
            <person name="Ghai R."/>
            <person name="Kavagutti S V."/>
        </authorList>
    </citation>
    <scope>NUCLEOTIDE SEQUENCE</scope>
</reference>
<comment type="subcellular location">
    <subcellularLocation>
        <location evidence="1">Cell envelope</location>
    </subcellularLocation>
</comment>
<dbReference type="GO" id="GO:0007155">
    <property type="term" value="P:cell adhesion"/>
    <property type="evidence" value="ECO:0007669"/>
    <property type="project" value="InterPro"/>
</dbReference>
<evidence type="ECO:0000313" key="6">
    <source>
        <dbReference type="EMBL" id="CAB4370914.1"/>
    </source>
</evidence>
<dbReference type="EMBL" id="CAFAAD010000038">
    <property type="protein sequence ID" value="CAB4789646.1"/>
    <property type="molecule type" value="Genomic_DNA"/>
</dbReference>
<dbReference type="PRINTS" id="PR00690">
    <property type="entry name" value="ADHESNFAMILY"/>
</dbReference>
<dbReference type="GO" id="GO:0046872">
    <property type="term" value="F:metal ion binding"/>
    <property type="evidence" value="ECO:0007669"/>
    <property type="project" value="UniProtKB-KW"/>
</dbReference>
<dbReference type="EMBL" id="CAEZVC010000020">
    <property type="protein sequence ID" value="CAB4617776.1"/>
    <property type="molecule type" value="Genomic_DNA"/>
</dbReference>
<evidence type="ECO:0000313" key="10">
    <source>
        <dbReference type="EMBL" id="CAB4789646.1"/>
    </source>
</evidence>
<sequence length="318" mass="33364">MVQSERIVGRGRRRWSGALALVAITLSLGLSACGSSPTAKASNGRPKIIATTPLMGDLVKQVGGDAVSVEVLIPRGADPHDFEPSASQAARLRDASLIVSNGLGLEERLQSTLQSAAKDGATVFEVGPQVDPLNRPGSDRPDPHFWLDPDRMSRAAALMANELARTTNIDRSILDANAAAYSRAALDAGSEATALLNTVPESQRLLVTNHDALEYFANRFHYKVIGTIIPGGSTLAEPSASDLRDLVAIIKAAGVNAIFSESTSSSKLADTVGREVGKKISIVELSTDTLGEPGSPNSTYQGLITTTARLIADGLNGR</sequence>
<dbReference type="EMBL" id="CAESAL010000142">
    <property type="protein sequence ID" value="CAB4347036.1"/>
    <property type="molecule type" value="Genomic_DNA"/>
</dbReference>
<gene>
    <name evidence="7" type="ORF">UFOPK1762_00867</name>
    <name evidence="8" type="ORF">UFOPK1906_00502</name>
    <name evidence="9" type="ORF">UFOPK2624_01970</name>
    <name evidence="10" type="ORF">UFOPK2969_00688</name>
    <name evidence="5" type="ORF">UFOPK3331_02086</name>
    <name evidence="11" type="ORF">UFOPK3785_01647</name>
    <name evidence="12" type="ORF">UFOPK3927_00100</name>
    <name evidence="6" type="ORF">UFOPK4201_00505</name>
    <name evidence="13" type="ORF">UFOPK4371_01454</name>
</gene>
<evidence type="ECO:0000313" key="7">
    <source>
        <dbReference type="EMBL" id="CAB4584250.1"/>
    </source>
</evidence>
<keyword evidence="4" id="KW-0732">Signal</keyword>
<evidence type="ECO:0000313" key="11">
    <source>
        <dbReference type="EMBL" id="CAB4963357.1"/>
    </source>
</evidence>
<dbReference type="Gene3D" id="3.40.50.1980">
    <property type="entry name" value="Nitrogenase molybdenum iron protein domain"/>
    <property type="match status" value="2"/>
</dbReference>
<proteinExistence type="predicted"/>
<name>A0A6J6A0M8_9ZZZZ</name>
<evidence type="ECO:0000256" key="3">
    <source>
        <dbReference type="ARBA" id="ARBA00022723"/>
    </source>
</evidence>
<dbReference type="AlphaFoldDB" id="A0A6J6A0M8"/>
<dbReference type="PANTHER" id="PTHR42953">
    <property type="entry name" value="HIGH-AFFINITY ZINC UPTAKE SYSTEM PROTEIN ZNUA-RELATED"/>
    <property type="match status" value="1"/>
</dbReference>
<dbReference type="GO" id="GO:0030001">
    <property type="term" value="P:metal ion transport"/>
    <property type="evidence" value="ECO:0007669"/>
    <property type="project" value="InterPro"/>
</dbReference>
<dbReference type="EMBL" id="CAFBRD010000095">
    <property type="protein sequence ID" value="CAB5078284.1"/>
    <property type="molecule type" value="Genomic_DNA"/>
</dbReference>
<evidence type="ECO:0000256" key="2">
    <source>
        <dbReference type="ARBA" id="ARBA00022448"/>
    </source>
</evidence>
<dbReference type="InterPro" id="IPR006128">
    <property type="entry name" value="Lipoprotein_PsaA-like"/>
</dbReference>
<keyword evidence="2" id="KW-0813">Transport</keyword>
<evidence type="ECO:0000313" key="5">
    <source>
        <dbReference type="EMBL" id="CAB4347036.1"/>
    </source>
</evidence>
<evidence type="ECO:0000256" key="1">
    <source>
        <dbReference type="ARBA" id="ARBA00004196"/>
    </source>
</evidence>
<dbReference type="PANTHER" id="PTHR42953:SF1">
    <property type="entry name" value="METAL-BINDING PROTEIN HI_0362-RELATED"/>
    <property type="match status" value="1"/>
</dbReference>
<dbReference type="EMBL" id="CAEZTY010000025">
    <property type="protein sequence ID" value="CAB4584250.1"/>
    <property type="molecule type" value="Genomic_DNA"/>
</dbReference>
<protein>
    <submittedName>
        <fullName evidence="5">Unannotated protein</fullName>
    </submittedName>
</protein>